<comment type="similarity">
    <text evidence="1">Belongs to the asparaginase 1 family.</text>
</comment>
<dbReference type="InterPro" id="IPR036152">
    <property type="entry name" value="Asp/glu_Ase-like_sf"/>
</dbReference>
<proteinExistence type="inferred from homology"/>
<dbReference type="InterPro" id="IPR027473">
    <property type="entry name" value="L-asparaginase_C"/>
</dbReference>
<feature type="domain" description="L-asparaginase N-terminal" evidence="4">
    <location>
        <begin position="4"/>
        <end position="182"/>
    </location>
</feature>
<dbReference type="CDD" id="cd08963">
    <property type="entry name" value="L-asparaginase_I"/>
    <property type="match status" value="1"/>
</dbReference>
<dbReference type="PANTHER" id="PTHR11707">
    <property type="entry name" value="L-ASPARAGINASE"/>
    <property type="match status" value="1"/>
</dbReference>
<dbReference type="PIRSF" id="PIRSF001220">
    <property type="entry name" value="L-ASNase_gatD"/>
    <property type="match status" value="1"/>
</dbReference>
<sequence>MTSKLLILYTGGTIGMVQTDDGLAPSSGLQARIHDTLGESLDDLPEFDLIELNPLIDSSNITPSNWSQIYDALQQHWHEYAGFIVLHGTDTLAYTAGALSFMLGTCNKNVIITGSQIPLGMGRSDANSNLESAMALAVEPSFGMVSVLFHHTLMQGSRVTKFSSHDFSAFQSFNAEPLAKLSIHKQFAGTALNPSALQAPAKRHYEFDNNGVGILVLHPGMSDYAYEGFLKDPECRAVIIQTYGAGNIADQNTGFVDFLSKMQQAQKPVINVTQCAHSGTAQGAYASGSLLCKLGILDGKDITLEAAFAKLHWLLAQSYSYEQIQQQWPQALIDEMTSSEA</sequence>
<reference evidence="7" key="1">
    <citation type="journal article" date="2019" name="Int. J. Syst. Evol. Microbiol.">
        <title>The Global Catalogue of Microorganisms (GCM) 10K type strain sequencing project: providing services to taxonomists for standard genome sequencing and annotation.</title>
        <authorList>
            <consortium name="The Broad Institute Genomics Platform"/>
            <consortium name="The Broad Institute Genome Sequencing Center for Infectious Disease"/>
            <person name="Wu L."/>
            <person name="Ma J."/>
        </authorList>
    </citation>
    <scope>NUCLEOTIDE SEQUENCE [LARGE SCALE GENOMIC DNA]</scope>
    <source>
        <strain evidence="7">JCM 30774</strain>
    </source>
</reference>
<feature type="domain" description="Asparaginase/glutaminase C-terminal" evidence="5">
    <location>
        <begin position="212"/>
        <end position="326"/>
    </location>
</feature>
<dbReference type="InterPro" id="IPR027474">
    <property type="entry name" value="L-asparaginase_N"/>
</dbReference>
<evidence type="ECO:0000256" key="1">
    <source>
        <dbReference type="ARBA" id="ARBA00010518"/>
    </source>
</evidence>
<dbReference type="Gene3D" id="3.40.50.1170">
    <property type="entry name" value="L-asparaginase, N-terminal domain"/>
    <property type="match status" value="1"/>
</dbReference>
<name>A0ABW4B4X3_9GAMM</name>
<dbReference type="RefSeq" id="WP_377369557.1">
    <property type="nucleotide sequence ID" value="NZ_JBHTMN010000018.1"/>
</dbReference>
<dbReference type="InterPro" id="IPR037152">
    <property type="entry name" value="L-asparaginase_N_sf"/>
</dbReference>
<dbReference type="PROSITE" id="PS51732">
    <property type="entry name" value="ASN_GLN_ASE_3"/>
    <property type="match status" value="1"/>
</dbReference>
<dbReference type="PANTHER" id="PTHR11707:SF28">
    <property type="entry name" value="60 KDA LYSOPHOSPHOLIPASE"/>
    <property type="match status" value="1"/>
</dbReference>
<evidence type="ECO:0000256" key="3">
    <source>
        <dbReference type="PROSITE-ProRule" id="PRU10100"/>
    </source>
</evidence>
<evidence type="ECO:0000256" key="2">
    <source>
        <dbReference type="PROSITE-ProRule" id="PRU10099"/>
    </source>
</evidence>
<organism evidence="6 7">
    <name type="scientific">Rhodanobacter aciditrophus</name>
    <dbReference type="NCBI Taxonomy" id="1623218"/>
    <lineage>
        <taxon>Bacteria</taxon>
        <taxon>Pseudomonadati</taxon>
        <taxon>Pseudomonadota</taxon>
        <taxon>Gammaproteobacteria</taxon>
        <taxon>Lysobacterales</taxon>
        <taxon>Rhodanobacteraceae</taxon>
        <taxon>Rhodanobacter</taxon>
    </lineage>
</organism>
<evidence type="ECO:0000259" key="5">
    <source>
        <dbReference type="Pfam" id="PF17763"/>
    </source>
</evidence>
<gene>
    <name evidence="6" type="ORF">ACFQ45_16140</name>
</gene>
<dbReference type="InterPro" id="IPR006034">
    <property type="entry name" value="Asparaginase/glutaminase-like"/>
</dbReference>
<evidence type="ECO:0000259" key="4">
    <source>
        <dbReference type="Pfam" id="PF00710"/>
    </source>
</evidence>
<dbReference type="Gene3D" id="3.40.50.40">
    <property type="match status" value="1"/>
</dbReference>
<dbReference type="EMBL" id="JBHTMN010000018">
    <property type="protein sequence ID" value="MFD1384899.1"/>
    <property type="molecule type" value="Genomic_DNA"/>
</dbReference>
<dbReference type="SUPFAM" id="SSF53774">
    <property type="entry name" value="Glutaminase/Asparaginase"/>
    <property type="match status" value="1"/>
</dbReference>
<dbReference type="InterPro" id="IPR040919">
    <property type="entry name" value="Asparaginase_C"/>
</dbReference>
<feature type="active site" evidence="2">
    <location>
        <position position="13"/>
    </location>
</feature>
<keyword evidence="7" id="KW-1185">Reference proteome</keyword>
<accession>A0ABW4B4X3</accession>
<dbReference type="Pfam" id="PF00710">
    <property type="entry name" value="Asparaginase"/>
    <property type="match status" value="1"/>
</dbReference>
<dbReference type="InterPro" id="IPR027475">
    <property type="entry name" value="Asparaginase/glutaminase_AS2"/>
</dbReference>
<evidence type="ECO:0000313" key="6">
    <source>
        <dbReference type="EMBL" id="MFD1384899.1"/>
    </source>
</evidence>
<dbReference type="SFLD" id="SFLDS00057">
    <property type="entry name" value="Glutaminase/Asparaginase"/>
    <property type="match status" value="1"/>
</dbReference>
<dbReference type="InterPro" id="IPR041725">
    <property type="entry name" value="L-asparaginase_I"/>
</dbReference>
<protein>
    <submittedName>
        <fullName evidence="6">Asparaginase</fullName>
    </submittedName>
</protein>
<comment type="caution">
    <text evidence="6">The sequence shown here is derived from an EMBL/GenBank/DDBJ whole genome shotgun (WGS) entry which is preliminary data.</text>
</comment>
<dbReference type="SMART" id="SM00870">
    <property type="entry name" value="Asparaginase"/>
    <property type="match status" value="1"/>
</dbReference>
<dbReference type="PROSITE" id="PS00917">
    <property type="entry name" value="ASN_GLN_ASE_2"/>
    <property type="match status" value="1"/>
</dbReference>
<dbReference type="PIRSF" id="PIRSF500176">
    <property type="entry name" value="L_ASNase"/>
    <property type="match status" value="1"/>
</dbReference>
<dbReference type="PROSITE" id="PS00144">
    <property type="entry name" value="ASN_GLN_ASE_1"/>
    <property type="match status" value="1"/>
</dbReference>
<feature type="active site" evidence="3">
    <location>
        <position position="89"/>
    </location>
</feature>
<dbReference type="InterPro" id="IPR020827">
    <property type="entry name" value="Asparaginase/glutaminase_AS1"/>
</dbReference>
<evidence type="ECO:0000313" key="7">
    <source>
        <dbReference type="Proteomes" id="UP001597059"/>
    </source>
</evidence>
<dbReference type="Pfam" id="PF17763">
    <property type="entry name" value="Asparaginase_C"/>
    <property type="match status" value="1"/>
</dbReference>
<dbReference type="PRINTS" id="PR00139">
    <property type="entry name" value="ASNGLNASE"/>
</dbReference>
<dbReference type="Proteomes" id="UP001597059">
    <property type="component" value="Unassembled WGS sequence"/>
</dbReference>